<proteinExistence type="predicted"/>
<dbReference type="SMART" id="SM00357">
    <property type="entry name" value="CSP"/>
    <property type="match status" value="1"/>
</dbReference>
<feature type="region of interest" description="Disordered" evidence="1">
    <location>
        <begin position="308"/>
        <end position="349"/>
    </location>
</feature>
<reference evidence="3" key="1">
    <citation type="submission" date="2021-01" db="EMBL/GenBank/DDBJ databases">
        <authorList>
            <person name="Corre E."/>
            <person name="Pelletier E."/>
            <person name="Niang G."/>
            <person name="Scheremetjew M."/>
            <person name="Finn R."/>
            <person name="Kale V."/>
            <person name="Holt S."/>
            <person name="Cochrane G."/>
            <person name="Meng A."/>
            <person name="Brown T."/>
            <person name="Cohen L."/>
        </authorList>
    </citation>
    <scope>NUCLEOTIDE SEQUENCE</scope>
    <source>
        <strain evidence="3">CCMP3328</strain>
    </source>
</reference>
<evidence type="ECO:0000313" key="3">
    <source>
        <dbReference type="EMBL" id="CAD8338493.1"/>
    </source>
</evidence>
<feature type="compositionally biased region" description="Acidic residues" evidence="1">
    <location>
        <begin position="105"/>
        <end position="116"/>
    </location>
</feature>
<evidence type="ECO:0000256" key="1">
    <source>
        <dbReference type="SAM" id="MobiDB-lite"/>
    </source>
</evidence>
<dbReference type="SUPFAM" id="SSF50249">
    <property type="entry name" value="Nucleic acid-binding proteins"/>
    <property type="match status" value="1"/>
</dbReference>
<gene>
    <name evidence="3" type="ORF">CAUS1442_LOCUS10622</name>
</gene>
<feature type="compositionally biased region" description="Basic residues" evidence="1">
    <location>
        <begin position="125"/>
        <end position="135"/>
    </location>
</feature>
<feature type="region of interest" description="Disordered" evidence="1">
    <location>
        <begin position="72"/>
        <end position="165"/>
    </location>
</feature>
<organism evidence="3">
    <name type="scientific">Craspedostauros australis</name>
    <dbReference type="NCBI Taxonomy" id="1486917"/>
    <lineage>
        <taxon>Eukaryota</taxon>
        <taxon>Sar</taxon>
        <taxon>Stramenopiles</taxon>
        <taxon>Ochrophyta</taxon>
        <taxon>Bacillariophyta</taxon>
        <taxon>Bacillariophyceae</taxon>
        <taxon>Bacillariophycidae</taxon>
        <taxon>Naviculales</taxon>
        <taxon>Naviculaceae</taxon>
        <taxon>Craspedostauros</taxon>
    </lineage>
</organism>
<dbReference type="PANTHER" id="PTHR46565:SF20">
    <property type="entry name" value="COLD SHOCK DOMAIN-CONTAINING PROTEIN 4"/>
    <property type="match status" value="1"/>
</dbReference>
<sequence length="349" mass="37503">MTDAKYEGTVKWFSTKSGYGFIAPTSDNAPTKEDIFVHATAIVTESDYPNLKEGFQASFLTYLDENGKLKAKDVTSSDGSPCPHVPRYSNRKSGNRKKGGKGAEDGEEQDAEDGAEGGDGTQNPRGKRNKPRRQKKDGEEGDAEGNGEGDDEGKPRAPKKPVEPSWFATLEASVQESMTSRDIKVMNGSCFLAVGDSAFVKLGTKGYAAMAHSSGVLAEGTYTTAPDGSVTMEWPKIIKADGAEWSATTVEAVGDAAIVELKLTDESLKSTTREDTTEKLWGEGKNDPMDVMEANEFLSKRIVFFDTRNRRRGGNRKYNRKRGPNNKSGGDGAGPAPEAPASAPSAPQE</sequence>
<dbReference type="AlphaFoldDB" id="A0A7R9ZQ32"/>
<feature type="compositionally biased region" description="Basic residues" evidence="1">
    <location>
        <begin position="89"/>
        <end position="100"/>
    </location>
</feature>
<protein>
    <recommendedName>
        <fullName evidence="2">CSD domain-containing protein</fullName>
    </recommendedName>
</protein>
<dbReference type="Pfam" id="PF00313">
    <property type="entry name" value="CSD"/>
    <property type="match status" value="1"/>
</dbReference>
<dbReference type="GO" id="GO:0003676">
    <property type="term" value="F:nucleic acid binding"/>
    <property type="evidence" value="ECO:0007669"/>
    <property type="project" value="InterPro"/>
</dbReference>
<feature type="compositionally biased region" description="Low complexity" evidence="1">
    <location>
        <begin position="334"/>
        <end position="349"/>
    </location>
</feature>
<dbReference type="PROSITE" id="PS51857">
    <property type="entry name" value="CSD_2"/>
    <property type="match status" value="1"/>
</dbReference>
<name>A0A7R9ZQ32_9STRA</name>
<dbReference type="InterPro" id="IPR011129">
    <property type="entry name" value="CSD"/>
</dbReference>
<feature type="compositionally biased region" description="Acidic residues" evidence="1">
    <location>
        <begin position="139"/>
        <end position="151"/>
    </location>
</feature>
<dbReference type="EMBL" id="HBEF01017037">
    <property type="protein sequence ID" value="CAD8338493.1"/>
    <property type="molecule type" value="Transcribed_RNA"/>
</dbReference>
<dbReference type="InterPro" id="IPR012340">
    <property type="entry name" value="NA-bd_OB-fold"/>
</dbReference>
<feature type="domain" description="CSD" evidence="2">
    <location>
        <begin position="5"/>
        <end position="76"/>
    </location>
</feature>
<accession>A0A7R9ZQ32</accession>
<dbReference type="Gene3D" id="2.40.50.140">
    <property type="entry name" value="Nucleic acid-binding proteins"/>
    <property type="match status" value="1"/>
</dbReference>
<feature type="compositionally biased region" description="Basic residues" evidence="1">
    <location>
        <begin position="309"/>
        <end position="324"/>
    </location>
</feature>
<dbReference type="InterPro" id="IPR002059">
    <property type="entry name" value="CSP_DNA-bd"/>
</dbReference>
<evidence type="ECO:0000259" key="2">
    <source>
        <dbReference type="PROSITE" id="PS51857"/>
    </source>
</evidence>
<dbReference type="CDD" id="cd04458">
    <property type="entry name" value="CSP_CDS"/>
    <property type="match status" value="1"/>
</dbReference>
<dbReference type="PANTHER" id="PTHR46565">
    <property type="entry name" value="COLD SHOCK DOMAIN PROTEIN 2"/>
    <property type="match status" value="1"/>
</dbReference>